<keyword evidence="2" id="KW-1185">Reference proteome</keyword>
<gene>
    <name evidence="1" type="ORF">A4R26_04395</name>
</gene>
<dbReference type="AlphaFoldDB" id="A0A1V9FDF9"/>
<evidence type="ECO:0000313" key="2">
    <source>
        <dbReference type="Proteomes" id="UP000192276"/>
    </source>
</evidence>
<accession>A0A1V9FDF9</accession>
<dbReference type="EMBL" id="LWBP01000199">
    <property type="protein sequence ID" value="OQP56408.1"/>
    <property type="molecule type" value="Genomic_DNA"/>
</dbReference>
<proteinExistence type="predicted"/>
<organism evidence="1 2">
    <name type="scientific">Niastella populi</name>
    <dbReference type="NCBI Taxonomy" id="550983"/>
    <lineage>
        <taxon>Bacteria</taxon>
        <taxon>Pseudomonadati</taxon>
        <taxon>Bacteroidota</taxon>
        <taxon>Chitinophagia</taxon>
        <taxon>Chitinophagales</taxon>
        <taxon>Chitinophagaceae</taxon>
        <taxon>Niastella</taxon>
    </lineage>
</organism>
<evidence type="ECO:0000313" key="1">
    <source>
        <dbReference type="EMBL" id="OQP56408.1"/>
    </source>
</evidence>
<protein>
    <submittedName>
        <fullName evidence="1">Uncharacterized protein</fullName>
    </submittedName>
</protein>
<name>A0A1V9FDF9_9BACT</name>
<comment type="caution">
    <text evidence="1">The sequence shown here is derived from an EMBL/GenBank/DDBJ whole genome shotgun (WGS) entry which is preliminary data.</text>
</comment>
<dbReference type="Proteomes" id="UP000192276">
    <property type="component" value="Unassembled WGS sequence"/>
</dbReference>
<sequence>MTHAIETSSYNISLPYEHQKPHHCDHWFTACIFLFEYVFSAVPKFPPVKTQPNVSYRSRIDPTVLSQLSKQELINLTKNEGNKLTDEAIDYLFDEFGNRGMDTAILKHLVEKKEQIKAAAHMGTSNWTYALNARKSGKTDTEIIAELTEPGRNIFEARPTASGVRHSMFKPVPEPCVHCIETVHFIVHVPKWIIDFQAAGTLALNKYSKVTMQIVLPHLKTAYYGS</sequence>
<dbReference type="STRING" id="550983.A4R26_04395"/>
<reference evidence="2" key="1">
    <citation type="submission" date="2016-04" db="EMBL/GenBank/DDBJ databases">
        <authorList>
            <person name="Chen L."/>
            <person name="Zhuang W."/>
            <person name="Wang G."/>
        </authorList>
    </citation>
    <scope>NUCLEOTIDE SEQUENCE [LARGE SCALE GENOMIC DNA]</scope>
    <source>
        <strain evidence="2">208</strain>
    </source>
</reference>